<dbReference type="PANTHER" id="PTHR21580">
    <property type="entry name" value="SHIPPO-1-RELATED"/>
    <property type="match status" value="1"/>
</dbReference>
<comment type="caution">
    <text evidence="2">The sequence shown here is derived from an EMBL/GenBank/DDBJ whole genome shotgun (WGS) entry which is preliminary data.</text>
</comment>
<dbReference type="InterPro" id="IPR010736">
    <property type="entry name" value="SHIPPO-rpt"/>
</dbReference>
<evidence type="ECO:0000256" key="1">
    <source>
        <dbReference type="SAM" id="MobiDB-lite"/>
    </source>
</evidence>
<keyword evidence="3" id="KW-1185">Reference proteome</keyword>
<protein>
    <submittedName>
        <fullName evidence="2">Sperm-tail PG-rich repeat-containing 2 isoform X1</fullName>
    </submittedName>
</protein>
<dbReference type="AlphaFoldDB" id="A0A498N098"/>
<evidence type="ECO:0000313" key="2">
    <source>
        <dbReference type="EMBL" id="RXN22305.1"/>
    </source>
</evidence>
<feature type="region of interest" description="Disordered" evidence="1">
    <location>
        <begin position="1"/>
        <end position="28"/>
    </location>
</feature>
<proteinExistence type="predicted"/>
<name>A0A498N098_LABRO</name>
<organism evidence="2 3">
    <name type="scientific">Labeo rohita</name>
    <name type="common">Indian major carp</name>
    <name type="synonym">Cyprinus rohita</name>
    <dbReference type="NCBI Taxonomy" id="84645"/>
    <lineage>
        <taxon>Eukaryota</taxon>
        <taxon>Metazoa</taxon>
        <taxon>Chordata</taxon>
        <taxon>Craniata</taxon>
        <taxon>Vertebrata</taxon>
        <taxon>Euteleostomi</taxon>
        <taxon>Actinopterygii</taxon>
        <taxon>Neopterygii</taxon>
        <taxon>Teleostei</taxon>
        <taxon>Ostariophysi</taxon>
        <taxon>Cypriniformes</taxon>
        <taxon>Cyprinidae</taxon>
        <taxon>Labeoninae</taxon>
        <taxon>Labeonini</taxon>
        <taxon>Labeo</taxon>
    </lineage>
</organism>
<dbReference type="EMBL" id="QBIY01012596">
    <property type="protein sequence ID" value="RXN22305.1"/>
    <property type="molecule type" value="Genomic_DNA"/>
</dbReference>
<dbReference type="InterPro" id="IPR051291">
    <property type="entry name" value="CIMAP"/>
</dbReference>
<accession>A0A498N098</accession>
<gene>
    <name evidence="2" type="ORF">ROHU_023521</name>
</gene>
<feature type="region of interest" description="Disordered" evidence="1">
    <location>
        <begin position="57"/>
        <end position="79"/>
    </location>
</feature>
<sequence length="470" mass="52061">MSSRESGFLGSASGLLSPGPGQYNSDITRKHILGGNSLQNRSKRFDDVVSDVPGPGAYNVINDASPVGKKATNPEKSPKAIPKAVRLLLNPDAPSIPSPGQAFGYEEDAQGVLHRHKPPTRDQTLGPAFYTPIPDELSSSQKYKGVHFARMSGRREQVKGGDGPGPGQYDLQEDHIVHYENVNLRREQRGRTELVIPRYHELVALQEEKKRFSPVKDETPPVGAYDAPRCALEILKKGRGVKKNPFGLTAVRFLPENRSNATPGPGAYNVFEYGLAYESLKKACLESTRKGAFGSIAPRRLFLPTKEEMSRPGPTQYKVEKTTEALYKKQSTAAFKSATDRLVGSLFAKILDFSWQDTPPPGSYNVSESFEKIHGLHHYNEPRNEKARKRQSCFLSAAPRDPAFLHYDPETPGPTHYNPDVKSSPKLALIVSKEDRFKSPKDKTPGPGAYERKESMKEVLCDRMTPALLH</sequence>
<feature type="compositionally biased region" description="Low complexity" evidence="1">
    <location>
        <begin position="1"/>
        <end position="21"/>
    </location>
</feature>
<dbReference type="Pfam" id="PF07004">
    <property type="entry name" value="SHIPPO-rpt"/>
    <property type="match status" value="7"/>
</dbReference>
<feature type="region of interest" description="Disordered" evidence="1">
    <location>
        <begin position="432"/>
        <end position="456"/>
    </location>
</feature>
<evidence type="ECO:0000313" key="3">
    <source>
        <dbReference type="Proteomes" id="UP000290572"/>
    </source>
</evidence>
<dbReference type="PANTHER" id="PTHR21580:SF60">
    <property type="entry name" value="SPERM-TAIL PG-RICH REPEAT-CONTAINING PROTEIN 2"/>
    <property type="match status" value="1"/>
</dbReference>
<reference evidence="2 3" key="1">
    <citation type="submission" date="2018-03" db="EMBL/GenBank/DDBJ databases">
        <title>Draft genome sequence of Rohu Carp (Labeo rohita).</title>
        <authorList>
            <person name="Das P."/>
            <person name="Kushwaha B."/>
            <person name="Joshi C.G."/>
            <person name="Kumar D."/>
            <person name="Nagpure N.S."/>
            <person name="Sahoo L."/>
            <person name="Das S.P."/>
            <person name="Bit A."/>
            <person name="Patnaik S."/>
            <person name="Meher P.K."/>
            <person name="Jayasankar P."/>
            <person name="Koringa P.G."/>
            <person name="Patel N.V."/>
            <person name="Hinsu A.T."/>
            <person name="Kumar R."/>
            <person name="Pandey M."/>
            <person name="Agarwal S."/>
            <person name="Srivastava S."/>
            <person name="Singh M."/>
            <person name="Iquebal M.A."/>
            <person name="Jaiswal S."/>
            <person name="Angadi U.B."/>
            <person name="Kumar N."/>
            <person name="Raza M."/>
            <person name="Shah T.M."/>
            <person name="Rai A."/>
            <person name="Jena J.K."/>
        </authorList>
    </citation>
    <scope>NUCLEOTIDE SEQUENCE [LARGE SCALE GENOMIC DNA]</scope>
    <source>
        <strain evidence="2">DASCIFA01</strain>
        <tissue evidence="2">Testis</tissue>
    </source>
</reference>
<dbReference type="Proteomes" id="UP000290572">
    <property type="component" value="Unassembled WGS sequence"/>
</dbReference>
<dbReference type="STRING" id="84645.A0A498N098"/>